<feature type="region of interest" description="Disordered" evidence="1">
    <location>
        <begin position="192"/>
        <end position="222"/>
    </location>
</feature>
<dbReference type="AlphaFoldDB" id="A5AF34"/>
<dbReference type="CDD" id="cd01647">
    <property type="entry name" value="RT_LTR"/>
    <property type="match status" value="1"/>
</dbReference>
<dbReference type="InterPro" id="IPR036397">
    <property type="entry name" value="RNaseH_sf"/>
</dbReference>
<feature type="domain" description="Reverse transcriptase" evidence="2">
    <location>
        <begin position="436"/>
        <end position="506"/>
    </location>
</feature>
<sequence>MLSMPFGSHIIHYDPPRGFLVPKLSAYDGSSDPFDHIMHYRQLMTLDIGNDALLCKVFPASLQGQALSWFHRLPSNSVDNFRDLSEAFVEQYLCSTQHKQNISTLQNIKMQENESLREFMKRFGQAVLQVEAYSMNVVFQIFKRSICSGTPFFESLAKKPPTTMDDLFRHASKYSMLEDDVRAATQQILVAGQTSRSDVERSSKLPDLPRPSGRRQEEQSRPELPLLTPLSISYEKLLLMIQDLFDFRWPRPIRIDPAKRDHSKKCAYHKERCRSLHYLVERLIKAGHLKQYLRSEARVRDTPRNSDPGTSRTPIAPKVVINYIHGGPLDEEYNSKRKRQRLLRAASVRERFNCIWPGALVINQMGLELSGLKNPGRILSGFNGAATTSFIDIVLSVQAGPITLNVQFSMVEDLPPFNVSLGRTWLHYMKTIPSTYHQMRLMTKIFKPLVGRTVEVYIDDIVVKSKTRDEHALHLREVFHLLRKYDMKLNPSKCAFGVIVGKFLGFMAVMETPPPKSKNELQHLTGKLVALGHFIARFTDELRPFFLVLRKASTIGWIDSCQSTFEKIKHYLTQPPILSSPLPREKLYMYLAVSDWAISAVLFHCPTHREQKPIYYASRALADAETRYSKIEQTTLALRSVAQKLRPYFQAHPVVVLTDQPLCNILHKPDLFERMLQWAIELSEYEIEYQPRLEQLEQAIRLGFSPSNNEAEYKTILFGLDLALALSISKLRIYSDSQLVVRHVQEEYMAKDERMARYLTKVRNTLQQLGEWTIEKIPRTDNIRVDALAGIVASLPIKNAILLPIYVQTDPSITKASTCNTIEES</sequence>
<evidence type="ECO:0000259" key="3">
    <source>
        <dbReference type="Pfam" id="PF03732"/>
    </source>
</evidence>
<dbReference type="Pfam" id="PF13456">
    <property type="entry name" value="RVT_3"/>
    <property type="match status" value="1"/>
</dbReference>
<evidence type="ECO:0000313" key="6">
    <source>
        <dbReference type="EMBL" id="CAN80009.1"/>
    </source>
</evidence>
<feature type="domain" description="RNase H type-1" evidence="4">
    <location>
        <begin position="706"/>
        <end position="789"/>
    </location>
</feature>
<feature type="domain" description="Reverse transcriptase/retrotransposon-derived protein RNase H-like" evidence="5">
    <location>
        <begin position="557"/>
        <end position="656"/>
    </location>
</feature>
<dbReference type="InterPro" id="IPR043502">
    <property type="entry name" value="DNA/RNA_pol_sf"/>
</dbReference>
<dbReference type="PANTHER" id="PTHR48475">
    <property type="entry name" value="RIBONUCLEASE H"/>
    <property type="match status" value="1"/>
</dbReference>
<reference evidence="6" key="1">
    <citation type="journal article" date="2007" name="PLoS ONE">
        <title>The first genome sequence of an elite grapevine cultivar (Pinot noir Vitis vinifera L.): coping with a highly heterozygous genome.</title>
        <authorList>
            <person name="Velasco R."/>
            <person name="Zharkikh A."/>
            <person name="Troggio M."/>
            <person name="Cartwright D.A."/>
            <person name="Cestaro A."/>
            <person name="Pruss D."/>
            <person name="Pindo M."/>
            <person name="FitzGerald L.M."/>
            <person name="Vezzulli S."/>
            <person name="Reid J."/>
            <person name="Malacarne G."/>
            <person name="Iliev D."/>
            <person name="Coppola G."/>
            <person name="Wardell B."/>
            <person name="Micheletti D."/>
            <person name="Macalma T."/>
            <person name="Facci M."/>
            <person name="Mitchell J.T."/>
            <person name="Perazzolli M."/>
            <person name="Eldredge G."/>
            <person name="Gatto P."/>
            <person name="Oyzerski R."/>
            <person name="Moretto M."/>
            <person name="Gutin N."/>
            <person name="Stefanini M."/>
            <person name="Chen Y."/>
            <person name="Segala C."/>
            <person name="Davenport C."/>
            <person name="Dematte L."/>
            <person name="Mraz A."/>
            <person name="Battilana J."/>
            <person name="Stormo K."/>
            <person name="Costa F."/>
            <person name="Tao Q."/>
            <person name="Si-Ammour A."/>
            <person name="Harkins T."/>
            <person name="Lackey A."/>
            <person name="Perbost C."/>
            <person name="Taillon B."/>
            <person name="Stella A."/>
            <person name="Solovyev V."/>
            <person name="Fawcett J.A."/>
            <person name="Sterck L."/>
            <person name="Vandepoele K."/>
            <person name="Grando S.M."/>
            <person name="Toppo S."/>
            <person name="Moser C."/>
            <person name="Lanchbury J."/>
            <person name="Bogden R."/>
            <person name="Skolnick M."/>
            <person name="Sgaramella V."/>
            <person name="Bhatnagar S.K."/>
            <person name="Fontana P."/>
            <person name="Gutin A."/>
            <person name="Van de Peer Y."/>
            <person name="Salamini F."/>
            <person name="Viola R."/>
        </authorList>
    </citation>
    <scope>NUCLEOTIDE SEQUENCE</scope>
</reference>
<dbReference type="EMBL" id="AM425080">
    <property type="protein sequence ID" value="CAN80009.1"/>
    <property type="molecule type" value="Genomic_DNA"/>
</dbReference>
<protein>
    <submittedName>
        <fullName evidence="6">Uncharacterized protein</fullName>
    </submittedName>
</protein>
<dbReference type="InterPro" id="IPR002156">
    <property type="entry name" value="RNaseH_domain"/>
</dbReference>
<dbReference type="Pfam" id="PF17919">
    <property type="entry name" value="RT_RNaseH_2"/>
    <property type="match status" value="1"/>
</dbReference>
<dbReference type="CDD" id="cd09279">
    <property type="entry name" value="RNase_HI_like"/>
    <property type="match status" value="1"/>
</dbReference>
<evidence type="ECO:0000259" key="5">
    <source>
        <dbReference type="Pfam" id="PF17919"/>
    </source>
</evidence>
<evidence type="ECO:0000256" key="1">
    <source>
        <dbReference type="SAM" id="MobiDB-lite"/>
    </source>
</evidence>
<gene>
    <name evidence="6" type="ORF">VITISV_024812</name>
</gene>
<dbReference type="GO" id="GO:0003676">
    <property type="term" value="F:nucleic acid binding"/>
    <property type="evidence" value="ECO:0007669"/>
    <property type="project" value="InterPro"/>
</dbReference>
<organism evidence="6">
    <name type="scientific">Vitis vinifera</name>
    <name type="common">Grape</name>
    <dbReference type="NCBI Taxonomy" id="29760"/>
    <lineage>
        <taxon>Eukaryota</taxon>
        <taxon>Viridiplantae</taxon>
        <taxon>Streptophyta</taxon>
        <taxon>Embryophyta</taxon>
        <taxon>Tracheophyta</taxon>
        <taxon>Spermatophyta</taxon>
        <taxon>Magnoliopsida</taxon>
        <taxon>eudicotyledons</taxon>
        <taxon>Gunneridae</taxon>
        <taxon>Pentapetalae</taxon>
        <taxon>rosids</taxon>
        <taxon>Vitales</taxon>
        <taxon>Vitaceae</taxon>
        <taxon>Viteae</taxon>
        <taxon>Vitis</taxon>
    </lineage>
</organism>
<accession>A5AF34</accession>
<dbReference type="Gene3D" id="3.30.70.270">
    <property type="match status" value="2"/>
</dbReference>
<dbReference type="PANTHER" id="PTHR48475:SF2">
    <property type="entry name" value="RIBONUCLEASE H"/>
    <property type="match status" value="1"/>
</dbReference>
<dbReference type="Pfam" id="PF03732">
    <property type="entry name" value="Retrotrans_gag"/>
    <property type="match status" value="1"/>
</dbReference>
<evidence type="ECO:0000259" key="4">
    <source>
        <dbReference type="Pfam" id="PF13456"/>
    </source>
</evidence>
<feature type="domain" description="Retrotransposon gag" evidence="3">
    <location>
        <begin position="56"/>
        <end position="134"/>
    </location>
</feature>
<dbReference type="GO" id="GO:0004523">
    <property type="term" value="F:RNA-DNA hybrid ribonuclease activity"/>
    <property type="evidence" value="ECO:0007669"/>
    <property type="project" value="InterPro"/>
</dbReference>
<dbReference type="InterPro" id="IPR043128">
    <property type="entry name" value="Rev_trsase/Diguanyl_cyclase"/>
</dbReference>
<name>A5AF34_VITVI</name>
<evidence type="ECO:0000259" key="2">
    <source>
        <dbReference type="Pfam" id="PF00078"/>
    </source>
</evidence>
<dbReference type="InterPro" id="IPR012337">
    <property type="entry name" value="RNaseH-like_sf"/>
</dbReference>
<dbReference type="Pfam" id="PF00078">
    <property type="entry name" value="RVT_1"/>
    <property type="match status" value="1"/>
</dbReference>
<dbReference type="Gene3D" id="3.30.420.10">
    <property type="entry name" value="Ribonuclease H-like superfamily/Ribonuclease H"/>
    <property type="match status" value="1"/>
</dbReference>
<dbReference type="InterPro" id="IPR041577">
    <property type="entry name" value="RT_RNaseH_2"/>
</dbReference>
<proteinExistence type="predicted"/>
<dbReference type="SUPFAM" id="SSF53098">
    <property type="entry name" value="Ribonuclease H-like"/>
    <property type="match status" value="1"/>
</dbReference>
<dbReference type="InterPro" id="IPR000477">
    <property type="entry name" value="RT_dom"/>
</dbReference>
<dbReference type="SUPFAM" id="SSF56672">
    <property type="entry name" value="DNA/RNA polymerases"/>
    <property type="match status" value="1"/>
</dbReference>
<dbReference type="InterPro" id="IPR005162">
    <property type="entry name" value="Retrotrans_gag_dom"/>
</dbReference>